<keyword evidence="3" id="KW-1185">Reference proteome</keyword>
<dbReference type="Gene3D" id="3.30.830.10">
    <property type="entry name" value="Metalloenzyme, LuxS/M16 peptidase-like"/>
    <property type="match status" value="4"/>
</dbReference>
<dbReference type="InterPro" id="IPR011249">
    <property type="entry name" value="Metalloenz_LuxS/M16"/>
</dbReference>
<reference evidence="2 3" key="1">
    <citation type="submission" date="2019-02" db="EMBL/GenBank/DDBJ databases">
        <title>Halieaceae_genomes.</title>
        <authorList>
            <person name="Li S.-H."/>
        </authorList>
    </citation>
    <scope>NUCLEOTIDE SEQUENCE [LARGE SCALE GENOMIC DNA]</scope>
    <source>
        <strain evidence="2 3">JH123</strain>
    </source>
</reference>
<dbReference type="Pfam" id="PF22516">
    <property type="entry name" value="PreP_C"/>
    <property type="match status" value="1"/>
</dbReference>
<dbReference type="PANTHER" id="PTHR43016:SF13">
    <property type="entry name" value="PRESEQUENCE PROTEASE, MITOCHONDRIAL"/>
    <property type="match status" value="1"/>
</dbReference>
<protein>
    <submittedName>
        <fullName evidence="2">Peptidase M16</fullName>
    </submittedName>
</protein>
<evidence type="ECO:0000313" key="3">
    <source>
        <dbReference type="Proteomes" id="UP001317963"/>
    </source>
</evidence>
<dbReference type="Proteomes" id="UP001317963">
    <property type="component" value="Chromosome"/>
</dbReference>
<dbReference type="RefSeq" id="WP_279241689.1">
    <property type="nucleotide sequence ID" value="NZ_CP036501.1"/>
</dbReference>
<evidence type="ECO:0000259" key="1">
    <source>
        <dbReference type="SMART" id="SM01264"/>
    </source>
</evidence>
<dbReference type="Pfam" id="PF00675">
    <property type="entry name" value="Peptidase_M16"/>
    <property type="match status" value="1"/>
</dbReference>
<dbReference type="InterPro" id="IPR013578">
    <property type="entry name" value="Peptidase_M16C_assoc"/>
</dbReference>
<dbReference type="InterPro" id="IPR007863">
    <property type="entry name" value="Peptidase_M16_C"/>
</dbReference>
<dbReference type="SMART" id="SM01264">
    <property type="entry name" value="M16C_associated"/>
    <property type="match status" value="1"/>
</dbReference>
<dbReference type="EMBL" id="CP036501">
    <property type="protein sequence ID" value="UZP75210.1"/>
    <property type="molecule type" value="Genomic_DNA"/>
</dbReference>
<sequence length="980" mass="107087">MNAVVTPSTHPAFELIRTVPIESLGLDVHEYVHRATGARHLHMATDTDENVFMVALKTVPEDSTGVAHILEHTVLCGSEKYPVRDPFFMMLRRSLNTFMNAFTSSDWTAYPFATQNPKDFDNLLSVYLDAVFFSRLDPLDFAQEGHRVELASDEPDAPLVFKGVVFNEMKGAMSSVSSVLWDRLCFELFPTNTYHHNSGGDPEAIPDLSYDELMAFYKGHYHPSNAILLTFGNLPVAQHHDAFESRALNRFEKSKEVIEVHLEQSFEAPKRATHRYALDDSDAADKTHLIMGWKLGESSDLDAMLEAQLLSSVLMENSASPLMQWLETNDLGTAPSPLCGLEESMREMVLCCGIEGSEASRADQFEASVLDVIRKTAKEGVSEERLDAILHQIELHQREVTGDGMPYGLNLMLRALGAATHNGDAVAALDLSPAVEKLRQKMRAPNFIQSRLTDLLLENPHRVTLVVAPDANLDQERKDRETSRLATMRASLDEEAINTIRKLATDLEARQNQIDDASILPKVGISDIPKDVSAPTLERRPLGSGRTHFVGASGTNGLVYQQVAMDLPALTEAQQGRLPLLCALATEVGLGGSTYLDVQDRQSSTVGSLSLSVSTRASREDVNEAFGYLVTSSKALANRIPDQVSLMMDTLMRASFDETDRIKELISQMRARRDQSISGAGHSLAMTAASAGMSPLASLYQSQSGLAGIASLRSLDNALSDSAALRDLSTELAELRDHLLSSPSVNLLTVSDSQSLDQAAQALIGAVAPLARSDRTSTWTPGEKQASTNQIWVANTQVNFCAKAYPTVSSGHPDAPALTVLGAYLRNGFLHRAIREQGGAYGGGASHDANVGAFRFFSYRDPRNIGTLADFDASVEWLLSSKADSHALEEAILSVVSSLDKPASPAGEVKKAFYDALYMRTLEQKRALREAIINTRHEDLCRVADTYLKPELACSVILTDAKSAESESLSSLGWQHHDVS</sequence>
<dbReference type="PANTHER" id="PTHR43016">
    <property type="entry name" value="PRESEQUENCE PROTEASE"/>
    <property type="match status" value="1"/>
</dbReference>
<dbReference type="InterPro" id="IPR011765">
    <property type="entry name" value="Pept_M16_N"/>
</dbReference>
<feature type="domain" description="Peptidase M16C associated" evidence="1">
    <location>
        <begin position="467"/>
        <end position="715"/>
    </location>
</feature>
<dbReference type="SUPFAM" id="SSF63411">
    <property type="entry name" value="LuxS/MPP-like metallohydrolase"/>
    <property type="match status" value="4"/>
</dbReference>
<dbReference type="Pfam" id="PF08367">
    <property type="entry name" value="M16C_assoc"/>
    <property type="match status" value="1"/>
</dbReference>
<proteinExistence type="predicted"/>
<dbReference type="Pfam" id="PF05193">
    <property type="entry name" value="Peptidase_M16_C"/>
    <property type="match status" value="1"/>
</dbReference>
<evidence type="ECO:0000313" key="2">
    <source>
        <dbReference type="EMBL" id="UZP75210.1"/>
    </source>
</evidence>
<organism evidence="2 3">
    <name type="scientific">Candidatus Paraluminiphilus aquimaris</name>
    <dbReference type="NCBI Taxonomy" id="2518994"/>
    <lineage>
        <taxon>Bacteria</taxon>
        <taxon>Pseudomonadati</taxon>
        <taxon>Pseudomonadota</taxon>
        <taxon>Gammaproteobacteria</taxon>
        <taxon>Cellvibrionales</taxon>
        <taxon>Halieaceae</taxon>
        <taxon>Candidatus Paraluminiphilus</taxon>
    </lineage>
</organism>
<dbReference type="InterPro" id="IPR055130">
    <property type="entry name" value="PreP_C"/>
</dbReference>
<name>A0ABY6Q858_9GAMM</name>
<gene>
    <name evidence="2" type="ORF">E0F26_10895</name>
</gene>
<accession>A0ABY6Q858</accession>